<keyword evidence="1" id="KW-0472">Membrane</keyword>
<evidence type="ECO:0000313" key="3">
    <source>
        <dbReference type="Proteomes" id="UP000315440"/>
    </source>
</evidence>
<proteinExistence type="predicted"/>
<dbReference type="AlphaFoldDB" id="A0A5C5ZMV9"/>
<dbReference type="RefSeq" id="WP_146400107.1">
    <property type="nucleotide sequence ID" value="NZ_SJPQ01000002.1"/>
</dbReference>
<dbReference type="OrthoDB" id="208020at2"/>
<dbReference type="Gene3D" id="3.40.50.300">
    <property type="entry name" value="P-loop containing nucleotide triphosphate hydrolases"/>
    <property type="match status" value="1"/>
</dbReference>
<keyword evidence="1" id="KW-0812">Transmembrane</keyword>
<name>A0A5C5ZMV9_9BACT</name>
<reference evidence="2 3" key="1">
    <citation type="submission" date="2019-02" db="EMBL/GenBank/DDBJ databases">
        <title>Deep-cultivation of Planctomycetes and their phenomic and genomic characterization uncovers novel biology.</title>
        <authorList>
            <person name="Wiegand S."/>
            <person name="Jogler M."/>
            <person name="Boedeker C."/>
            <person name="Pinto D."/>
            <person name="Vollmers J."/>
            <person name="Rivas-Marin E."/>
            <person name="Kohn T."/>
            <person name="Peeters S.H."/>
            <person name="Heuer A."/>
            <person name="Rast P."/>
            <person name="Oberbeckmann S."/>
            <person name="Bunk B."/>
            <person name="Jeske O."/>
            <person name="Meyerdierks A."/>
            <person name="Storesund J.E."/>
            <person name="Kallscheuer N."/>
            <person name="Luecker S."/>
            <person name="Lage O.M."/>
            <person name="Pohl T."/>
            <person name="Merkel B.J."/>
            <person name="Hornburger P."/>
            <person name="Mueller R.-W."/>
            <person name="Bruemmer F."/>
            <person name="Labrenz M."/>
            <person name="Spormann A.M."/>
            <person name="Op Den Camp H."/>
            <person name="Overmann J."/>
            <person name="Amann R."/>
            <person name="Jetten M.S.M."/>
            <person name="Mascher T."/>
            <person name="Medema M.H."/>
            <person name="Devos D.P."/>
            <person name="Kaster A.-K."/>
            <person name="Ovreas L."/>
            <person name="Rohde M."/>
            <person name="Galperin M.Y."/>
            <person name="Jogler C."/>
        </authorList>
    </citation>
    <scope>NUCLEOTIDE SEQUENCE [LARGE SCALE GENOMIC DNA]</scope>
    <source>
        <strain evidence="2 3">Mal64</strain>
    </source>
</reference>
<feature type="transmembrane region" description="Helical" evidence="1">
    <location>
        <begin position="240"/>
        <end position="258"/>
    </location>
</feature>
<keyword evidence="3" id="KW-1185">Reference proteome</keyword>
<dbReference type="EMBL" id="SJPQ01000002">
    <property type="protein sequence ID" value="TWT88769.1"/>
    <property type="molecule type" value="Genomic_DNA"/>
</dbReference>
<evidence type="ECO:0000313" key="2">
    <source>
        <dbReference type="EMBL" id="TWT88769.1"/>
    </source>
</evidence>
<accession>A0A5C5ZMV9</accession>
<evidence type="ECO:0000256" key="1">
    <source>
        <dbReference type="SAM" id="Phobius"/>
    </source>
</evidence>
<protein>
    <recommendedName>
        <fullName evidence="4">KAP family P-loop domain protein</fullName>
    </recommendedName>
</protein>
<dbReference type="Proteomes" id="UP000315440">
    <property type="component" value="Unassembled WGS sequence"/>
</dbReference>
<comment type="caution">
    <text evidence="2">The sequence shown here is derived from an EMBL/GenBank/DDBJ whole genome shotgun (WGS) entry which is preliminary data.</text>
</comment>
<gene>
    <name evidence="2" type="ORF">Mal64_22570</name>
</gene>
<keyword evidence="1" id="KW-1133">Transmembrane helix</keyword>
<organism evidence="2 3">
    <name type="scientific">Pseudobythopirellula maris</name>
    <dbReference type="NCBI Taxonomy" id="2527991"/>
    <lineage>
        <taxon>Bacteria</taxon>
        <taxon>Pseudomonadati</taxon>
        <taxon>Planctomycetota</taxon>
        <taxon>Planctomycetia</taxon>
        <taxon>Pirellulales</taxon>
        <taxon>Lacipirellulaceae</taxon>
        <taxon>Pseudobythopirellula</taxon>
    </lineage>
</organism>
<evidence type="ECO:0008006" key="4">
    <source>
        <dbReference type="Google" id="ProtNLM"/>
    </source>
</evidence>
<sequence length="502" mass="56985">MKTEQFLSHHGVASNPFAEEDAQTDLVFQTHCADVYHPAWDKVYGDPANPATSLVFGEKGAGKTAMRLQIVTKLAEHNRDHKAGRVWVVEYDDFNPMLDRFADRLSARKQRDPSRVLADWKLWDHMDAILSLAVTDLVDHLLDAKKSPKEDANRLKPSATESTPAKALDHAQKRDLLLLAACYDNSTAEPLTSRWGRLRRRLGFYSPKSYMQLAIGVAVTLLVAWVGYQWGSRAWLERPWVYLVVLAGWAPWLLKYTTRVGRAWRISRELRVINRDVRALGSLLRAFTKQDLLNQPLPEKSRTDDRYEQLDKLRGVLATLGVTGVVVLVDRVDEPHQVNGRVELMRDFIWSMLDNKFLKQSGLGIKLLLPAELMDHLNREGRDFHQRARLDKQNVVPSLDWTGQALLDLADARLAACAEGGKRPRLRDLVDPAVSDQRLVDAIRSLRTPRHAFKFLYRLISTHCNAHSESEPVWRVAPDAFEAMLAVYAREQAAVDRGLSAS</sequence>
<dbReference type="InterPro" id="IPR027417">
    <property type="entry name" value="P-loop_NTPase"/>
</dbReference>
<feature type="transmembrane region" description="Helical" evidence="1">
    <location>
        <begin position="209"/>
        <end position="228"/>
    </location>
</feature>